<evidence type="ECO:0008006" key="5">
    <source>
        <dbReference type="Google" id="ProtNLM"/>
    </source>
</evidence>
<organism evidence="3 4">
    <name type="scientific">Leptomonas seymouri</name>
    <dbReference type="NCBI Taxonomy" id="5684"/>
    <lineage>
        <taxon>Eukaryota</taxon>
        <taxon>Discoba</taxon>
        <taxon>Euglenozoa</taxon>
        <taxon>Kinetoplastea</taxon>
        <taxon>Metakinetoplastina</taxon>
        <taxon>Trypanosomatida</taxon>
        <taxon>Trypanosomatidae</taxon>
        <taxon>Leishmaniinae</taxon>
        <taxon>Leptomonas</taxon>
    </lineage>
</organism>
<keyword evidence="1" id="KW-0175">Coiled coil</keyword>
<dbReference type="VEuPathDB" id="TriTrypDB:Lsey_0011_0280"/>
<feature type="compositionally biased region" description="Polar residues" evidence="2">
    <location>
        <begin position="222"/>
        <end position="235"/>
    </location>
</feature>
<evidence type="ECO:0000256" key="2">
    <source>
        <dbReference type="SAM" id="MobiDB-lite"/>
    </source>
</evidence>
<protein>
    <recommendedName>
        <fullName evidence="5">Enkurin domain-containing protein</fullName>
    </recommendedName>
</protein>
<dbReference type="OrthoDB" id="272083at2759"/>
<name>A0A0N1IMK6_LEPSE</name>
<dbReference type="AlphaFoldDB" id="A0A0N1IMK6"/>
<dbReference type="EMBL" id="LJSK01000011">
    <property type="protein sequence ID" value="KPI90071.1"/>
    <property type="molecule type" value="Genomic_DNA"/>
</dbReference>
<comment type="caution">
    <text evidence="3">The sequence shown here is derived from an EMBL/GenBank/DDBJ whole genome shotgun (WGS) entry which is preliminary data.</text>
</comment>
<dbReference type="OMA" id="RCYVAPS"/>
<proteinExistence type="predicted"/>
<evidence type="ECO:0000256" key="1">
    <source>
        <dbReference type="SAM" id="Coils"/>
    </source>
</evidence>
<reference evidence="3 4" key="1">
    <citation type="journal article" date="2015" name="PLoS Pathog.">
        <title>Leptomonas seymouri: Adaptations to the Dixenous Life Cycle Analyzed by Genome Sequencing, Transcriptome Profiling and Co-infection with Leishmania donovani.</title>
        <authorList>
            <person name="Kraeva N."/>
            <person name="Butenko A."/>
            <person name="Hlavacova J."/>
            <person name="Kostygov A."/>
            <person name="Myskova J."/>
            <person name="Grybchuk D."/>
            <person name="Lestinova T."/>
            <person name="Votypka J."/>
            <person name="Volf P."/>
            <person name="Opperdoes F."/>
            <person name="Flegontov P."/>
            <person name="Lukes J."/>
            <person name="Yurchenko V."/>
        </authorList>
    </citation>
    <scope>NUCLEOTIDE SEQUENCE [LARGE SCALE GENOMIC DNA]</scope>
    <source>
        <strain evidence="3 4">ATCC 30220</strain>
    </source>
</reference>
<evidence type="ECO:0000313" key="3">
    <source>
        <dbReference type="EMBL" id="KPI90071.1"/>
    </source>
</evidence>
<keyword evidence="4" id="KW-1185">Reference proteome</keyword>
<accession>A0A0N1IMK6</accession>
<feature type="coiled-coil region" evidence="1">
    <location>
        <begin position="162"/>
        <end position="189"/>
    </location>
</feature>
<evidence type="ECO:0000313" key="4">
    <source>
        <dbReference type="Proteomes" id="UP000038009"/>
    </source>
</evidence>
<sequence length="304" mass="33201">MESTVNVFGRGTPAGEAIYRCYVTPSKPSTLDPELAALLAKRRQEREAAEAAMFHPKSIPKSKAPVNRPRVGVGKRPTEEECAKWRLQQIPHRRSKATIEAVAEALEATAPRAPISKRFAKPPMTEAEKDRLADVMTYGAELPKPKELTGAQRAKYRQLSKRTELEDRFAALRESAKDIQKELAQLRRGLPVCSAVTSSQEREGSAPSQARLSKRSRCSADDNGNSVPSLHSPSSEVPAKDGGIASFAAGDGLSVSGARLVRQGNGLTKVEHRMREHELQEHLGTVIAEMEAVDFELRGLSAMT</sequence>
<feature type="region of interest" description="Disordered" evidence="2">
    <location>
        <begin position="47"/>
        <end position="80"/>
    </location>
</feature>
<gene>
    <name evidence="3" type="ORF">ABL78_0824</name>
</gene>
<dbReference type="Proteomes" id="UP000038009">
    <property type="component" value="Unassembled WGS sequence"/>
</dbReference>
<feature type="region of interest" description="Disordered" evidence="2">
    <location>
        <begin position="197"/>
        <end position="243"/>
    </location>
</feature>